<dbReference type="EMBL" id="QZWG01000002">
    <property type="protein sequence ID" value="RZC23987.1"/>
    <property type="molecule type" value="Genomic_DNA"/>
</dbReference>
<proteinExistence type="predicted"/>
<reference evidence="1 2" key="1">
    <citation type="submission" date="2018-09" db="EMBL/GenBank/DDBJ databases">
        <title>A high-quality reference genome of wild soybean provides a powerful tool to mine soybean genomes.</title>
        <authorList>
            <person name="Xie M."/>
            <person name="Chung C.Y.L."/>
            <person name="Li M.-W."/>
            <person name="Wong F.-L."/>
            <person name="Chan T.-F."/>
            <person name="Lam H.-M."/>
        </authorList>
    </citation>
    <scope>NUCLEOTIDE SEQUENCE [LARGE SCALE GENOMIC DNA]</scope>
    <source>
        <strain evidence="2">cv. W05</strain>
        <tissue evidence="1">Hypocotyl of etiolated seedlings</tissue>
    </source>
</reference>
<gene>
    <name evidence="1" type="ORF">D0Y65_003342</name>
</gene>
<name>A0A445LLJ8_GLYSO</name>
<dbReference type="AlphaFoldDB" id="A0A445LLJ8"/>
<comment type="caution">
    <text evidence="1">The sequence shown here is derived from an EMBL/GenBank/DDBJ whole genome shotgun (WGS) entry which is preliminary data.</text>
</comment>
<sequence length="100" mass="11683">MGFKSLFKKRKKLPNFKGFQAMMIRKTARESGWCSRRTWVVRLDGSGLRRLTCSAYENGDLAAEDWDKLKAIAFCRVGGSISKFIKREYNDFCPWRMKGF</sequence>
<organism evidence="1 2">
    <name type="scientific">Glycine soja</name>
    <name type="common">Wild soybean</name>
    <dbReference type="NCBI Taxonomy" id="3848"/>
    <lineage>
        <taxon>Eukaryota</taxon>
        <taxon>Viridiplantae</taxon>
        <taxon>Streptophyta</taxon>
        <taxon>Embryophyta</taxon>
        <taxon>Tracheophyta</taxon>
        <taxon>Spermatophyta</taxon>
        <taxon>Magnoliopsida</taxon>
        <taxon>eudicotyledons</taxon>
        <taxon>Gunneridae</taxon>
        <taxon>Pentapetalae</taxon>
        <taxon>rosids</taxon>
        <taxon>fabids</taxon>
        <taxon>Fabales</taxon>
        <taxon>Fabaceae</taxon>
        <taxon>Papilionoideae</taxon>
        <taxon>50 kb inversion clade</taxon>
        <taxon>NPAAA clade</taxon>
        <taxon>indigoferoid/millettioid clade</taxon>
        <taxon>Phaseoleae</taxon>
        <taxon>Glycine</taxon>
        <taxon>Glycine subgen. Soja</taxon>
    </lineage>
</organism>
<keyword evidence="2" id="KW-1185">Reference proteome</keyword>
<dbReference type="Proteomes" id="UP000289340">
    <property type="component" value="Chromosome 2"/>
</dbReference>
<accession>A0A445LLJ8</accession>
<evidence type="ECO:0000313" key="2">
    <source>
        <dbReference type="Proteomes" id="UP000289340"/>
    </source>
</evidence>
<evidence type="ECO:0000313" key="1">
    <source>
        <dbReference type="EMBL" id="RZC23987.1"/>
    </source>
</evidence>
<protein>
    <submittedName>
        <fullName evidence="1">Uncharacterized protein</fullName>
    </submittedName>
</protein>